<dbReference type="PANTHER" id="PTHR12103">
    <property type="entry name" value="5'-NUCLEOTIDASE DOMAIN-CONTAINING"/>
    <property type="match status" value="1"/>
</dbReference>
<dbReference type="SUPFAM" id="SSF56784">
    <property type="entry name" value="HAD-like"/>
    <property type="match status" value="1"/>
</dbReference>
<comment type="caution">
    <text evidence="5">The sequence shown here is derived from an EMBL/GenBank/DDBJ whole genome shotgun (WGS) entry which is preliminary data.</text>
</comment>
<comment type="similarity">
    <text evidence="1">Belongs to the 5'(3')-deoxyribonucleotidase family.</text>
</comment>
<dbReference type="PIRSF" id="PIRSF017434">
    <property type="entry name" value="Purine_5'-nucleotidase"/>
    <property type="match status" value="1"/>
</dbReference>
<dbReference type="AlphaFoldDB" id="A0A150WVR8"/>
<protein>
    <submittedName>
        <fullName evidence="5">5'-nucleotidase</fullName>
    </submittedName>
</protein>
<dbReference type="Proteomes" id="UP000075391">
    <property type="component" value="Unassembled WGS sequence"/>
</dbReference>
<keyword evidence="4" id="KW-0460">Magnesium</keyword>
<evidence type="ECO:0000256" key="2">
    <source>
        <dbReference type="ARBA" id="ARBA00022723"/>
    </source>
</evidence>
<organism evidence="5 6">
    <name type="scientific">Bdellovibrio bacteriovorus</name>
    <dbReference type="NCBI Taxonomy" id="959"/>
    <lineage>
        <taxon>Bacteria</taxon>
        <taxon>Pseudomonadati</taxon>
        <taxon>Bdellovibrionota</taxon>
        <taxon>Bdellovibrionia</taxon>
        <taxon>Bdellovibrionales</taxon>
        <taxon>Pseudobdellovibrionaceae</taxon>
        <taxon>Bdellovibrio</taxon>
    </lineage>
</organism>
<keyword evidence="3" id="KW-0378">Hydrolase</keyword>
<dbReference type="EMBL" id="LUKF01000001">
    <property type="protein sequence ID" value="KYG70544.1"/>
    <property type="molecule type" value="Genomic_DNA"/>
</dbReference>
<accession>A0A150WVR8</accession>
<dbReference type="Pfam" id="PF05761">
    <property type="entry name" value="5_nucleotid"/>
    <property type="match status" value="1"/>
</dbReference>
<evidence type="ECO:0000313" key="5">
    <source>
        <dbReference type="EMBL" id="KYG70544.1"/>
    </source>
</evidence>
<dbReference type="NCBIfam" id="TIGR02244">
    <property type="entry name" value="HAD-IG-Ncltidse"/>
    <property type="match status" value="1"/>
</dbReference>
<dbReference type="RefSeq" id="WP_063242321.1">
    <property type="nucleotide sequence ID" value="NZ_CP168967.1"/>
</dbReference>
<name>A0A150WVR8_BDEBC</name>
<evidence type="ECO:0000313" key="6">
    <source>
        <dbReference type="Proteomes" id="UP000075391"/>
    </source>
</evidence>
<dbReference type="Gene3D" id="3.40.50.1000">
    <property type="entry name" value="HAD superfamily/HAD-like"/>
    <property type="match status" value="1"/>
</dbReference>
<dbReference type="InterPro" id="IPR016695">
    <property type="entry name" value="Pur_nucleotidase"/>
</dbReference>
<dbReference type="GO" id="GO:0046872">
    <property type="term" value="F:metal ion binding"/>
    <property type="evidence" value="ECO:0007669"/>
    <property type="project" value="UniProtKB-KW"/>
</dbReference>
<dbReference type="PANTHER" id="PTHR12103:SF15">
    <property type="entry name" value="CYTOSOLIC PURINE 5'-NUCLEOTIDASE"/>
    <property type="match status" value="1"/>
</dbReference>
<gene>
    <name evidence="5" type="ORF">AZI85_00965</name>
</gene>
<dbReference type="OrthoDB" id="366738at2"/>
<evidence type="ECO:0000256" key="1">
    <source>
        <dbReference type="ARBA" id="ARBA00009589"/>
    </source>
</evidence>
<dbReference type="InterPro" id="IPR023214">
    <property type="entry name" value="HAD_sf"/>
</dbReference>
<keyword evidence="2" id="KW-0479">Metal-binding</keyword>
<dbReference type="GO" id="GO:0008253">
    <property type="term" value="F:5'-nucleotidase activity"/>
    <property type="evidence" value="ECO:0007669"/>
    <property type="project" value="TreeGrafter"/>
</dbReference>
<proteinExistence type="inferred from homology"/>
<evidence type="ECO:0000256" key="4">
    <source>
        <dbReference type="ARBA" id="ARBA00022842"/>
    </source>
</evidence>
<sequence>MPGKVFVNRTLNLKKIRYIGVDMDHTLVRYNSENFERLSHTTMIEKLIKRGYPEALRKLTFDYNYAIRGLVIDRKMGNLLKLNRYTAIRASYHGLKPLDFKSHQKLYKSTYIDLSNSDYLAVDTSFSISLANLIAQIVELKDTDLGNKYPEYSQIADDVLDALDEAHRDGSLKDVVKKNLDHYIIKDPELVEGLEKFRRHGKKIFVLTNSDFHYTKLLLDYAIQPFLKEHKSWQDLFEFVITFASKPKFFYESQKYLRVNPEDGTMTNMEGKLTPGIYQGGNAKKFTADLELAGDDILYIGDHIYGDILRLKKDCNWRTAMVIEELDDEVNNNKKAEPLNQEIEVLMKKKEPLEDELTDLMTRKIEKAANINDTQIDGLQKTISEIDAQISQLIKKQQAMYNGNWGQLMRAGNEESYFAYQLDRYACVYMEKLGDLLDLSPRTYFRAPRRPLAHEIY</sequence>
<dbReference type="InterPro" id="IPR008380">
    <property type="entry name" value="HAD-SF_hydro_IG_5-nucl"/>
</dbReference>
<dbReference type="InterPro" id="IPR036412">
    <property type="entry name" value="HAD-like_sf"/>
</dbReference>
<reference evidence="5 6" key="1">
    <citation type="submission" date="2016-03" db="EMBL/GenBank/DDBJ databases">
        <authorList>
            <person name="Ploux O."/>
        </authorList>
    </citation>
    <scope>NUCLEOTIDE SEQUENCE [LARGE SCALE GENOMIC DNA]</scope>
    <source>
        <strain evidence="5 6">BER2</strain>
    </source>
</reference>
<evidence type="ECO:0000256" key="3">
    <source>
        <dbReference type="ARBA" id="ARBA00022801"/>
    </source>
</evidence>